<evidence type="ECO:0000256" key="2">
    <source>
        <dbReference type="ARBA" id="ARBA00022840"/>
    </source>
</evidence>
<keyword evidence="1" id="KW-0547">Nucleotide-binding</keyword>
<dbReference type="Gramene" id="rna-AYBTSS11_LOCUS16484">
    <property type="protein sequence ID" value="CAJ1956110.1"/>
    <property type="gene ID" value="gene-AYBTSS11_LOCUS16484"/>
</dbReference>
<dbReference type="GO" id="GO:0140662">
    <property type="term" value="F:ATP-dependent protein folding chaperone"/>
    <property type="evidence" value="ECO:0007669"/>
    <property type="project" value="InterPro"/>
</dbReference>
<keyword evidence="2" id="KW-0067">ATP-binding</keyword>
<dbReference type="AlphaFoldDB" id="A0AA86SEY5"/>
<organism evidence="3 4">
    <name type="scientific">Sphenostylis stenocarpa</name>
    <dbReference type="NCBI Taxonomy" id="92480"/>
    <lineage>
        <taxon>Eukaryota</taxon>
        <taxon>Viridiplantae</taxon>
        <taxon>Streptophyta</taxon>
        <taxon>Embryophyta</taxon>
        <taxon>Tracheophyta</taxon>
        <taxon>Spermatophyta</taxon>
        <taxon>Magnoliopsida</taxon>
        <taxon>eudicotyledons</taxon>
        <taxon>Gunneridae</taxon>
        <taxon>Pentapetalae</taxon>
        <taxon>rosids</taxon>
        <taxon>fabids</taxon>
        <taxon>Fabales</taxon>
        <taxon>Fabaceae</taxon>
        <taxon>Papilionoideae</taxon>
        <taxon>50 kb inversion clade</taxon>
        <taxon>NPAAA clade</taxon>
        <taxon>indigoferoid/millettioid clade</taxon>
        <taxon>Phaseoleae</taxon>
        <taxon>Sphenostylis</taxon>
    </lineage>
</organism>
<reference evidence="3" key="1">
    <citation type="submission" date="2023-10" db="EMBL/GenBank/DDBJ databases">
        <authorList>
            <person name="Domelevo Entfellner J.-B."/>
        </authorList>
    </citation>
    <scope>NUCLEOTIDE SEQUENCE</scope>
</reference>
<accession>A0AA86SEY5</accession>
<sequence length="154" mass="17431">MAKMTYHPCFLPDTTSIIEQILQPSFTRKIMARIQEGCAVKIDFGTSCPGQEKHLCAEELSSTVVTKMREIAEAYRKQQRMQQSAYFNDSQHKATVDEAQSFANKKKEDFSSAISRATHLLDGNNQKDDIVVFQDYLEELVSIMNGIKAMDEIG</sequence>
<keyword evidence="4" id="KW-1185">Reference proteome</keyword>
<evidence type="ECO:0000313" key="3">
    <source>
        <dbReference type="EMBL" id="CAJ1956110.1"/>
    </source>
</evidence>
<dbReference type="Proteomes" id="UP001189624">
    <property type="component" value="Chromosome 5"/>
</dbReference>
<gene>
    <name evidence="3" type="ORF">AYBTSS11_LOCUS16484</name>
</gene>
<protein>
    <submittedName>
        <fullName evidence="3">Uncharacterized protein</fullName>
    </submittedName>
</protein>
<dbReference type="InterPro" id="IPR013126">
    <property type="entry name" value="Hsp_70_fam"/>
</dbReference>
<evidence type="ECO:0000256" key="1">
    <source>
        <dbReference type="ARBA" id="ARBA00022741"/>
    </source>
</evidence>
<dbReference type="Pfam" id="PF00012">
    <property type="entry name" value="HSP70"/>
    <property type="match status" value="1"/>
</dbReference>
<dbReference type="GO" id="GO:0005524">
    <property type="term" value="F:ATP binding"/>
    <property type="evidence" value="ECO:0007669"/>
    <property type="project" value="UniProtKB-KW"/>
</dbReference>
<name>A0AA86SEY5_9FABA</name>
<dbReference type="EMBL" id="OY731402">
    <property type="protein sequence ID" value="CAJ1956110.1"/>
    <property type="molecule type" value="Genomic_DNA"/>
</dbReference>
<evidence type="ECO:0000313" key="4">
    <source>
        <dbReference type="Proteomes" id="UP001189624"/>
    </source>
</evidence>
<dbReference type="Gene3D" id="3.30.420.40">
    <property type="match status" value="1"/>
</dbReference>
<proteinExistence type="predicted"/>